<dbReference type="SUPFAM" id="SSF141868">
    <property type="entry name" value="EAL domain-like"/>
    <property type="match status" value="1"/>
</dbReference>
<dbReference type="Pfam" id="PF10388">
    <property type="entry name" value="YkuI_C"/>
    <property type="match status" value="1"/>
</dbReference>
<dbReference type="CDD" id="cd01948">
    <property type="entry name" value="EAL"/>
    <property type="match status" value="1"/>
</dbReference>
<protein>
    <submittedName>
        <fullName evidence="2">EAL domain-containing protein</fullName>
    </submittedName>
</protein>
<dbReference type="PANTHER" id="PTHR33121">
    <property type="entry name" value="CYCLIC DI-GMP PHOSPHODIESTERASE PDEF"/>
    <property type="match status" value="1"/>
</dbReference>
<dbReference type="InterPro" id="IPR029151">
    <property type="entry name" value="Sensor-like_sf"/>
</dbReference>
<reference evidence="3" key="1">
    <citation type="journal article" date="2019" name="Int. J. Syst. Evol. Microbiol.">
        <title>The Global Catalogue of Microorganisms (GCM) 10K type strain sequencing project: providing services to taxonomists for standard genome sequencing and annotation.</title>
        <authorList>
            <consortium name="The Broad Institute Genomics Platform"/>
            <consortium name="The Broad Institute Genome Sequencing Center for Infectious Disease"/>
            <person name="Wu L."/>
            <person name="Ma J."/>
        </authorList>
    </citation>
    <scope>NUCLEOTIDE SEQUENCE [LARGE SCALE GENOMIC DNA]</scope>
    <source>
        <strain evidence="3">NBRC 111756</strain>
    </source>
</reference>
<dbReference type="Gene3D" id="3.30.450.20">
    <property type="entry name" value="PAS domain"/>
    <property type="match status" value="1"/>
</dbReference>
<dbReference type="PANTHER" id="PTHR33121:SF82">
    <property type="entry name" value="SIGNAL TRANSDUCTION PROTEIN CONTAINING A EAL DOMAIN"/>
    <property type="match status" value="1"/>
</dbReference>
<dbReference type="Pfam" id="PF00563">
    <property type="entry name" value="EAL"/>
    <property type="match status" value="1"/>
</dbReference>
<gene>
    <name evidence="2" type="ORF">ACFQDL_03320</name>
</gene>
<dbReference type="SMART" id="SM00052">
    <property type="entry name" value="EAL"/>
    <property type="match status" value="1"/>
</dbReference>
<evidence type="ECO:0000313" key="2">
    <source>
        <dbReference type="EMBL" id="MFC6669236.1"/>
    </source>
</evidence>
<dbReference type="PROSITE" id="PS50883">
    <property type="entry name" value="EAL"/>
    <property type="match status" value="1"/>
</dbReference>
<name>A0ABW1ZVM5_9GAMM</name>
<evidence type="ECO:0000259" key="1">
    <source>
        <dbReference type="PROSITE" id="PS50883"/>
    </source>
</evidence>
<proteinExistence type="predicted"/>
<dbReference type="InterPro" id="IPR035919">
    <property type="entry name" value="EAL_sf"/>
</dbReference>
<dbReference type="EMBL" id="JBHSWE010000001">
    <property type="protein sequence ID" value="MFC6669236.1"/>
    <property type="molecule type" value="Genomic_DNA"/>
</dbReference>
<dbReference type="InterPro" id="IPR018842">
    <property type="entry name" value="YkuI_C"/>
</dbReference>
<dbReference type="InterPro" id="IPR050706">
    <property type="entry name" value="Cyclic-di-GMP_PDE-like"/>
</dbReference>
<keyword evidence="3" id="KW-1185">Reference proteome</keyword>
<organism evidence="2 3">
    <name type="scientific">Marinobacterium aestuariivivens</name>
    <dbReference type="NCBI Taxonomy" id="1698799"/>
    <lineage>
        <taxon>Bacteria</taxon>
        <taxon>Pseudomonadati</taxon>
        <taxon>Pseudomonadota</taxon>
        <taxon>Gammaproteobacteria</taxon>
        <taxon>Oceanospirillales</taxon>
        <taxon>Oceanospirillaceae</taxon>
        <taxon>Marinobacterium</taxon>
    </lineage>
</organism>
<evidence type="ECO:0000313" key="3">
    <source>
        <dbReference type="Proteomes" id="UP001596422"/>
    </source>
</evidence>
<comment type="caution">
    <text evidence="2">The sequence shown here is derived from an EMBL/GenBank/DDBJ whole genome shotgun (WGS) entry which is preliminary data.</text>
</comment>
<dbReference type="Gene3D" id="3.20.20.450">
    <property type="entry name" value="EAL domain"/>
    <property type="match status" value="1"/>
</dbReference>
<accession>A0ABW1ZVM5</accession>
<dbReference type="RefSeq" id="WP_379907811.1">
    <property type="nucleotide sequence ID" value="NZ_JBHSWE010000001.1"/>
</dbReference>
<dbReference type="InterPro" id="IPR001633">
    <property type="entry name" value="EAL_dom"/>
</dbReference>
<sequence>MTAKLFPCFQPIIEIASGRVIGHEALARRRSVGGAIESAADIFSDMSRSPGERLEADRRVRYQALERFAADADNGFLCLNLSPEWIDQLESLDRLPSLEMIREIGLDPHRVVLEITEHAGCVERIRDLAEQYRDAGVRIAYDDFGSGFQQLDRLQAFTPDLIKLDLGMLHKGAGNAQKRIILQQIGQMGAQLGSRIVCEGVETAEDFFLALHCNASYVQGYLFEPALPELAAADATCPRVRELLARHLDMTVEQTARRQWQSEGLHSSLQALRDLLLADASPRALEHFHPARGILRFYICNRHGEQISPNYHFTEGHWHADRSVIGNNWSWRPYFYQLIGSPDYARRVLHSSPYLDLGTGQPCITLSLALDADRVMLVDVQTPEATLVSGTFHSELMPVQTSEI</sequence>
<dbReference type="Proteomes" id="UP001596422">
    <property type="component" value="Unassembled WGS sequence"/>
</dbReference>
<dbReference type="SUPFAM" id="SSF103190">
    <property type="entry name" value="Sensory domain-like"/>
    <property type="match status" value="1"/>
</dbReference>
<feature type="domain" description="EAL" evidence="1">
    <location>
        <begin position="1"/>
        <end position="240"/>
    </location>
</feature>